<dbReference type="PANTHER" id="PTHR34236:SF1">
    <property type="entry name" value="DIMETHYL SULFOXIDE REDUCTASE TRANSCRIPTIONAL ACTIVATOR"/>
    <property type="match status" value="1"/>
</dbReference>
<keyword evidence="7" id="KW-1185">Reference proteome</keyword>
<evidence type="ECO:0000259" key="5">
    <source>
        <dbReference type="Pfam" id="PF15915"/>
    </source>
</evidence>
<dbReference type="AlphaFoldDB" id="A0A2I8VJ85"/>
<proteinExistence type="predicted"/>
<organism evidence="6 7">
    <name type="scientific">Salinigranum rubrum</name>
    <dbReference type="NCBI Taxonomy" id="755307"/>
    <lineage>
        <taxon>Archaea</taxon>
        <taxon>Methanobacteriati</taxon>
        <taxon>Methanobacteriota</taxon>
        <taxon>Stenosarchaea group</taxon>
        <taxon>Halobacteria</taxon>
        <taxon>Halobacteriales</taxon>
        <taxon>Haloferacaceae</taxon>
        <taxon>Salinigranum</taxon>
    </lineage>
</organism>
<evidence type="ECO:0000313" key="6">
    <source>
        <dbReference type="EMBL" id="AUV81992.1"/>
    </source>
</evidence>
<dbReference type="Pfam" id="PF15915">
    <property type="entry name" value="BAT"/>
    <property type="match status" value="1"/>
</dbReference>
<feature type="region of interest" description="Disordered" evidence="3">
    <location>
        <begin position="1"/>
        <end position="52"/>
    </location>
</feature>
<dbReference type="SUPFAM" id="SSF88659">
    <property type="entry name" value="Sigma3 and sigma4 domains of RNA polymerase sigma factors"/>
    <property type="match status" value="1"/>
</dbReference>
<keyword evidence="1" id="KW-0805">Transcription regulation</keyword>
<dbReference type="Proteomes" id="UP000236584">
    <property type="component" value="Chromosome"/>
</dbReference>
<dbReference type="InterPro" id="IPR036388">
    <property type="entry name" value="WH-like_DNA-bd_sf"/>
</dbReference>
<dbReference type="Gene3D" id="1.10.10.10">
    <property type="entry name" value="Winged helix-like DNA-binding domain superfamily/Winged helix DNA-binding domain"/>
    <property type="match status" value="1"/>
</dbReference>
<dbReference type="KEGG" id="srub:C2R22_10305"/>
<dbReference type="EMBL" id="CP026309">
    <property type="protein sequence ID" value="AUV81992.1"/>
    <property type="molecule type" value="Genomic_DNA"/>
</dbReference>
<evidence type="ECO:0000256" key="2">
    <source>
        <dbReference type="ARBA" id="ARBA00023163"/>
    </source>
</evidence>
<name>A0A2I8VJ85_9EURY</name>
<evidence type="ECO:0000259" key="4">
    <source>
        <dbReference type="Pfam" id="PF04967"/>
    </source>
</evidence>
<reference evidence="6 7" key="1">
    <citation type="submission" date="2018-01" db="EMBL/GenBank/DDBJ databases">
        <title>Complete genome sequence of Salinigranum rubrum GX10T, an extremely halophilic archaeon isolated from a marine solar saltern.</title>
        <authorList>
            <person name="Han S."/>
        </authorList>
    </citation>
    <scope>NUCLEOTIDE SEQUENCE [LARGE SCALE GENOMIC DNA]</scope>
    <source>
        <strain evidence="6 7">GX10</strain>
    </source>
</reference>
<protein>
    <recommendedName>
        <fullName evidence="8">Bacterio-opsin activator</fullName>
    </recommendedName>
</protein>
<keyword evidence="2" id="KW-0804">Transcription</keyword>
<gene>
    <name evidence="6" type="ORF">C2R22_10305</name>
</gene>
<evidence type="ECO:0008006" key="8">
    <source>
        <dbReference type="Google" id="ProtNLM"/>
    </source>
</evidence>
<dbReference type="InterPro" id="IPR013324">
    <property type="entry name" value="RNA_pol_sigma_r3/r4-like"/>
</dbReference>
<evidence type="ECO:0000313" key="7">
    <source>
        <dbReference type="Proteomes" id="UP000236584"/>
    </source>
</evidence>
<sequence>MDPTREAESVSSGCRCDPDQSAKSYLRPVTRPGRVSTHRSARRLAASPHSTPESGVFPFTRRGSGMSVIAEFSVAADAFCLGDALEAVPTATAELDRMVAHSPKHVIPFVWILEADRDVFDEAVTDDSTVEDAEVTDSFEDAHLYHFYWADVVSDRLHVILDHDGVVLEARGTAAGWQLEVRFGSREHFHEFREHFEEFGAVTLHRITAPETPEQEHYRVSPKQREALLIAYESGYYDAPKRVTGEDVARELGITQQAVSQLLQRGTKALIEDTLTRYRGDGN</sequence>
<dbReference type="Pfam" id="PF04967">
    <property type="entry name" value="HTH_10"/>
    <property type="match status" value="1"/>
</dbReference>
<dbReference type="PANTHER" id="PTHR34236">
    <property type="entry name" value="DIMETHYL SULFOXIDE REDUCTASE TRANSCRIPTIONAL ACTIVATOR"/>
    <property type="match status" value="1"/>
</dbReference>
<dbReference type="InterPro" id="IPR031803">
    <property type="entry name" value="BAT_GAF/HTH-assoc"/>
</dbReference>
<accession>A0A2I8VJ85</accession>
<feature type="domain" description="Bacterioopsin transcriptional activator GAF and HTH associated" evidence="5">
    <location>
        <begin position="71"/>
        <end position="215"/>
    </location>
</feature>
<feature type="domain" description="HTH bat-type" evidence="4">
    <location>
        <begin position="222"/>
        <end position="271"/>
    </location>
</feature>
<evidence type="ECO:0000256" key="3">
    <source>
        <dbReference type="SAM" id="MobiDB-lite"/>
    </source>
</evidence>
<evidence type="ECO:0000256" key="1">
    <source>
        <dbReference type="ARBA" id="ARBA00023015"/>
    </source>
</evidence>
<dbReference type="InterPro" id="IPR007050">
    <property type="entry name" value="HTH_bacterioopsin"/>
</dbReference>